<keyword evidence="4" id="KW-1185">Reference proteome</keyword>
<dbReference type="InterPro" id="IPR029756">
    <property type="entry name" value="MTH1187/YkoF-like"/>
</dbReference>
<dbReference type="PANTHER" id="PTHR33777">
    <property type="entry name" value="UPF0045 PROTEIN ECM15"/>
    <property type="match status" value="1"/>
</dbReference>
<proteinExistence type="inferred from homology"/>
<dbReference type="InterPro" id="IPR002767">
    <property type="entry name" value="Thiamine_BP"/>
</dbReference>
<evidence type="ECO:0000259" key="2">
    <source>
        <dbReference type="Pfam" id="PF01910"/>
    </source>
</evidence>
<accession>B1I6C8</accession>
<evidence type="ECO:0000313" key="4">
    <source>
        <dbReference type="Proteomes" id="UP000008544"/>
    </source>
</evidence>
<evidence type="ECO:0000313" key="3">
    <source>
        <dbReference type="EMBL" id="ACA60559.1"/>
    </source>
</evidence>
<dbReference type="SUPFAM" id="SSF89957">
    <property type="entry name" value="MTH1187/YkoF-like"/>
    <property type="match status" value="1"/>
</dbReference>
<feature type="domain" description="Thiamine-binding protein" evidence="2">
    <location>
        <begin position="5"/>
        <end position="96"/>
    </location>
</feature>
<dbReference type="EMBL" id="CP000860">
    <property type="protein sequence ID" value="ACA60559.1"/>
    <property type="molecule type" value="Genomic_DNA"/>
</dbReference>
<evidence type="ECO:0000256" key="1">
    <source>
        <dbReference type="ARBA" id="ARBA00010272"/>
    </source>
</evidence>
<reference evidence="4" key="1">
    <citation type="submission" date="2007-10" db="EMBL/GenBank/DDBJ databases">
        <title>Complete sequence of chromosome of Desulforudis audaxviator MP104C.</title>
        <authorList>
            <person name="Copeland A."/>
            <person name="Lucas S."/>
            <person name="Lapidus A."/>
            <person name="Barry K."/>
            <person name="Glavina del Rio T."/>
            <person name="Dalin E."/>
            <person name="Tice H."/>
            <person name="Bruce D."/>
            <person name="Pitluck S."/>
            <person name="Lowry S.R."/>
            <person name="Larimer F."/>
            <person name="Land M.L."/>
            <person name="Hauser L."/>
            <person name="Kyrpides N."/>
            <person name="Ivanova N.N."/>
            <person name="Richardson P."/>
        </authorList>
    </citation>
    <scope>NUCLEOTIDE SEQUENCE [LARGE SCALE GENOMIC DNA]</scope>
    <source>
        <strain evidence="4">MP104C</strain>
    </source>
</reference>
<protein>
    <recommendedName>
        <fullName evidence="2">Thiamine-binding protein domain-containing protein</fullName>
    </recommendedName>
</protein>
<dbReference type="PANTHER" id="PTHR33777:SF1">
    <property type="entry name" value="UPF0045 PROTEIN ECM15"/>
    <property type="match status" value="1"/>
</dbReference>
<dbReference type="OrthoDB" id="5886358at2"/>
<comment type="similarity">
    <text evidence="1">Belongs to the UPF0045 family.</text>
</comment>
<dbReference type="NCBIfam" id="TIGR00106">
    <property type="entry name" value="MTH1187 family thiamine-binding protein"/>
    <property type="match status" value="1"/>
</dbReference>
<dbReference type="Pfam" id="PF01910">
    <property type="entry name" value="Thiamine_BP"/>
    <property type="match status" value="1"/>
</dbReference>
<dbReference type="KEGG" id="dau:Daud_2069"/>
<dbReference type="InterPro" id="IPR051614">
    <property type="entry name" value="UPF0045_domain"/>
</dbReference>
<dbReference type="STRING" id="477974.Daud_2069"/>
<reference evidence="3 4" key="2">
    <citation type="journal article" date="2008" name="Science">
        <title>Environmental genomics reveals a single-species ecosystem deep within Earth.</title>
        <authorList>
            <person name="Chivian D."/>
            <person name="Brodie E.L."/>
            <person name="Alm E.J."/>
            <person name="Culley D.E."/>
            <person name="Dehal P.S."/>
            <person name="Desantis T.Z."/>
            <person name="Gihring T.M."/>
            <person name="Lapidus A."/>
            <person name="Lin L.H."/>
            <person name="Lowry S.R."/>
            <person name="Moser D.P."/>
            <person name="Richardson P.M."/>
            <person name="Southam G."/>
            <person name="Wanger G."/>
            <person name="Pratt L.M."/>
            <person name="Andersen G.L."/>
            <person name="Hazen T.C."/>
            <person name="Brockman F.J."/>
            <person name="Arkin A.P."/>
            <person name="Onstott T.C."/>
        </authorList>
    </citation>
    <scope>NUCLEOTIDE SEQUENCE [LARGE SCALE GENOMIC DNA]</scope>
    <source>
        <strain evidence="3 4">MP104C</strain>
    </source>
</reference>
<dbReference type="Proteomes" id="UP000008544">
    <property type="component" value="Chromosome"/>
</dbReference>
<dbReference type="AlphaFoldDB" id="B1I6C8"/>
<dbReference type="GO" id="GO:0005829">
    <property type="term" value="C:cytosol"/>
    <property type="evidence" value="ECO:0007669"/>
    <property type="project" value="TreeGrafter"/>
</dbReference>
<dbReference type="Gene3D" id="3.30.70.930">
    <property type="match status" value="1"/>
</dbReference>
<dbReference type="HOGENOM" id="CLU_137479_3_1_9"/>
<dbReference type="eggNOG" id="COG0011">
    <property type="taxonomic scope" value="Bacteria"/>
</dbReference>
<dbReference type="RefSeq" id="WP_012303134.1">
    <property type="nucleotide sequence ID" value="NC_010424.1"/>
</dbReference>
<gene>
    <name evidence="3" type="ordered locus">Daud_2069</name>
</gene>
<organism evidence="3 4">
    <name type="scientific">Desulforudis audaxviator (strain MP104C)</name>
    <dbReference type="NCBI Taxonomy" id="477974"/>
    <lineage>
        <taxon>Bacteria</taxon>
        <taxon>Bacillati</taxon>
        <taxon>Bacillota</taxon>
        <taxon>Clostridia</taxon>
        <taxon>Thermoanaerobacterales</taxon>
        <taxon>Candidatus Desulforudaceae</taxon>
        <taxon>Candidatus Desulforudis</taxon>
    </lineage>
</organism>
<name>B1I6C8_DESAP</name>
<sequence length="101" mass="10908">MTVVMEVSVVPLGTGSASVSHYVAQCVQVLEDAGIPYQLTAMGTILEGELEELLSLARRMHAVPFSAGAVRVVTTIKIDERRDKELTIAGKIRAVEEKLGR</sequence>